<dbReference type="AlphaFoldDB" id="A0AAV7RLN0"/>
<reference evidence="2" key="1">
    <citation type="journal article" date="2022" name="bioRxiv">
        <title>Sequencing and chromosome-scale assembly of the giantPleurodeles waltlgenome.</title>
        <authorList>
            <person name="Brown T."/>
            <person name="Elewa A."/>
            <person name="Iarovenko S."/>
            <person name="Subramanian E."/>
            <person name="Araus A.J."/>
            <person name="Petzold A."/>
            <person name="Susuki M."/>
            <person name="Suzuki K.-i.T."/>
            <person name="Hayashi T."/>
            <person name="Toyoda A."/>
            <person name="Oliveira C."/>
            <person name="Osipova E."/>
            <person name="Leigh N.D."/>
            <person name="Simon A."/>
            <person name="Yun M.H."/>
        </authorList>
    </citation>
    <scope>NUCLEOTIDE SEQUENCE</scope>
    <source>
        <strain evidence="2">20211129_DDA</strain>
        <tissue evidence="2">Liver</tissue>
    </source>
</reference>
<evidence type="ECO:0000256" key="1">
    <source>
        <dbReference type="SAM" id="MobiDB-lite"/>
    </source>
</evidence>
<name>A0AAV7RLN0_PLEWA</name>
<comment type="caution">
    <text evidence="2">The sequence shown here is derived from an EMBL/GenBank/DDBJ whole genome shotgun (WGS) entry which is preliminary data.</text>
</comment>
<evidence type="ECO:0000313" key="2">
    <source>
        <dbReference type="EMBL" id="KAJ1152873.1"/>
    </source>
</evidence>
<feature type="compositionally biased region" description="Basic and acidic residues" evidence="1">
    <location>
        <begin position="134"/>
        <end position="154"/>
    </location>
</feature>
<protein>
    <submittedName>
        <fullName evidence="2">Uncharacterized protein</fullName>
    </submittedName>
</protein>
<feature type="compositionally biased region" description="Basic and acidic residues" evidence="1">
    <location>
        <begin position="1"/>
        <end position="22"/>
    </location>
</feature>
<organism evidence="2 3">
    <name type="scientific">Pleurodeles waltl</name>
    <name type="common">Iberian ribbed newt</name>
    <dbReference type="NCBI Taxonomy" id="8319"/>
    <lineage>
        <taxon>Eukaryota</taxon>
        <taxon>Metazoa</taxon>
        <taxon>Chordata</taxon>
        <taxon>Craniata</taxon>
        <taxon>Vertebrata</taxon>
        <taxon>Euteleostomi</taxon>
        <taxon>Amphibia</taxon>
        <taxon>Batrachia</taxon>
        <taxon>Caudata</taxon>
        <taxon>Salamandroidea</taxon>
        <taxon>Salamandridae</taxon>
        <taxon>Pleurodelinae</taxon>
        <taxon>Pleurodeles</taxon>
    </lineage>
</organism>
<sequence length="180" mass="19832">MVCRDCRSDSGDARGALEECVYRPHSNQGADPDTRNPDSRVPEREKDEDGLREGAQQEEETKDATPTAEAEENAGVQDGEGTAGNSDVPSPKTDPTEEFDQEEETTAPDSSDWRCTRTSEECVYRPHSNQGADPDARNLDFRVPEREKDEDGLREGAQQEEETKDATPTAEAEENAGVQD</sequence>
<keyword evidence="3" id="KW-1185">Reference proteome</keyword>
<accession>A0AAV7RLN0</accession>
<feature type="compositionally biased region" description="Acidic residues" evidence="1">
    <location>
        <begin position="96"/>
        <end position="106"/>
    </location>
</feature>
<feature type="compositionally biased region" description="Basic and acidic residues" evidence="1">
    <location>
        <begin position="111"/>
        <end position="124"/>
    </location>
</feature>
<proteinExistence type="predicted"/>
<dbReference type="EMBL" id="JANPWB010000009">
    <property type="protein sequence ID" value="KAJ1152873.1"/>
    <property type="molecule type" value="Genomic_DNA"/>
</dbReference>
<feature type="compositionally biased region" description="Basic and acidic residues" evidence="1">
    <location>
        <begin position="32"/>
        <end position="52"/>
    </location>
</feature>
<evidence type="ECO:0000313" key="3">
    <source>
        <dbReference type="Proteomes" id="UP001066276"/>
    </source>
</evidence>
<gene>
    <name evidence="2" type="ORF">NDU88_005647</name>
</gene>
<dbReference type="Proteomes" id="UP001066276">
    <property type="component" value="Chromosome 5"/>
</dbReference>
<feature type="region of interest" description="Disordered" evidence="1">
    <location>
        <begin position="1"/>
        <end position="180"/>
    </location>
</feature>